<keyword evidence="4" id="KW-0547">Nucleotide-binding</keyword>
<dbReference type="PANTHER" id="PTHR10953">
    <property type="entry name" value="UBIQUITIN-ACTIVATING ENZYME E1"/>
    <property type="match status" value="1"/>
</dbReference>
<proteinExistence type="inferred from homology"/>
<dbReference type="InterPro" id="IPR000011">
    <property type="entry name" value="UBQ/SUMO-activ_enz_E1-like"/>
</dbReference>
<dbReference type="Gene3D" id="3.50.50.80">
    <property type="entry name" value="Ubiquitin-activating enzyme E1, inactive adenylation domain, subdomain 1"/>
    <property type="match status" value="1"/>
</dbReference>
<dbReference type="SUPFAM" id="SSF69572">
    <property type="entry name" value="Activating enzymes of the ubiquitin-like proteins"/>
    <property type="match status" value="2"/>
</dbReference>
<accession>A0A6C0IVR8</accession>
<dbReference type="AlphaFoldDB" id="A0A6C0IVR8"/>
<evidence type="ECO:0000256" key="3">
    <source>
        <dbReference type="ARBA" id="ARBA00022598"/>
    </source>
</evidence>
<dbReference type="Gene3D" id="3.10.290.60">
    <property type="entry name" value="Ubiquitin-activating enzyme E1, UFD domain"/>
    <property type="match status" value="1"/>
</dbReference>
<dbReference type="InterPro" id="IPR018965">
    <property type="entry name" value="Ub-activating_enz_E1_C"/>
</dbReference>
<dbReference type="UniPathway" id="UPA00143"/>
<evidence type="ECO:0000313" key="8">
    <source>
        <dbReference type="EMBL" id="QHT96535.1"/>
    </source>
</evidence>
<protein>
    <recommendedName>
        <fullName evidence="7">Ubiquitin-activating enzyme E1 C-terminal domain-containing protein</fullName>
    </recommendedName>
</protein>
<dbReference type="PROSITE" id="PS00865">
    <property type="entry name" value="UBIQUITIN_ACTIVAT_2"/>
    <property type="match status" value="1"/>
</dbReference>
<dbReference type="GO" id="GO:0005524">
    <property type="term" value="F:ATP binding"/>
    <property type="evidence" value="ECO:0007669"/>
    <property type="project" value="UniProtKB-KW"/>
</dbReference>
<dbReference type="GO" id="GO:0016567">
    <property type="term" value="P:protein ubiquitination"/>
    <property type="evidence" value="ECO:0007669"/>
    <property type="project" value="UniProtKB-UniPathway"/>
</dbReference>
<comment type="similarity">
    <text evidence="2">Belongs to the ubiquitin-activating E1 family.</text>
</comment>
<dbReference type="InterPro" id="IPR038252">
    <property type="entry name" value="UBA_E1_C_sf"/>
</dbReference>
<organism evidence="8">
    <name type="scientific">viral metagenome</name>
    <dbReference type="NCBI Taxonomy" id="1070528"/>
    <lineage>
        <taxon>unclassified sequences</taxon>
        <taxon>metagenomes</taxon>
        <taxon>organismal metagenomes</taxon>
    </lineage>
</organism>
<dbReference type="InterPro" id="IPR042449">
    <property type="entry name" value="Ub-E1_IAD_1"/>
</dbReference>
<dbReference type="Gene3D" id="3.40.50.12550">
    <property type="entry name" value="Ubiquitin-activating enzyme E1, inactive adenylation domain, subdomain 2"/>
    <property type="match status" value="1"/>
</dbReference>
<dbReference type="InterPro" id="IPR033127">
    <property type="entry name" value="UBQ-activ_enz_E1_Cys_AS"/>
</dbReference>
<dbReference type="InterPro" id="IPR019572">
    <property type="entry name" value="UBA_E1_SCCH"/>
</dbReference>
<evidence type="ECO:0000256" key="5">
    <source>
        <dbReference type="ARBA" id="ARBA00022786"/>
    </source>
</evidence>
<sequence length="957" mass="108054">MTSTIDLKRYDRQNRTYGTEATSSLSNSTIIINGLSGGLATESCKNLLLSGVQNIILVEDGMVISNDLETGFYYSETDIGKPRHLVLSDKLTKINPYCNITSSTFDSIDLSNKTVILHNSSLDEAIKINNISRTNNCRFIWVRSKGVSGTLFVDCLDNHIINDTTGEIVEPVQLESINSNGRVMCAQQNVHDFENGDFIKFTNLNGTNTDFLLEKEWEIIINNKVSFDIKDFNYYDEFNIINGTAILIKKPITISHETLQVQTENPTIVGFNQDFDKEIIEVYNKNLKVPIDSWSDEMNSIISEFSSSSIKKLVRSSNQEIMPVISVLGSLAAMEVIKLVTNKFTPVSQWMVYSDVDIVPTDKPTSVSLCGLGNLIGSTFQSNIESKNWLMVGCGAIGCEMLKNLAKLNIATNGGQLNVTDPDHIEQSNLSRQFLFRNSHIGKSKSQTASDVIKEMNSEIIINAMSDKMSSDSQQIIDDMAPQLFGVINALDNIEARRYMDEQCFRYGLPLFESGTQGMKGNTQPVIPFITETYSNSSDPPQEKSFPVCTIKNFPNQPHHTIHWAMDYFEQFQRGPNNVNGYLKNGKSFLDGLSSYDKSVAIEDIYNYTVKYNPQSWQDCAKWATDMYLELFRDQILQLLHNFPEDSVTTSDELFWSKGKRCPTVIEYNLTDSRVLNFLESTTHLIAQTCGLDNNFTRYELIESLVDYDLYDFQIDKDKLIASNDSELSKESDNKKIESNEHKLPDKVDTLFPLQFEKDDDMNWHVTFITAASNMRSSNYGIPTTTYDEAKGIAGKIIPAVATTTSIVAGLISMELIKYCCEIDKIDMYKSWFVSLANNILIASEPIPPPMLKFGETIINSWCKFDLTNDVTLNQFIEIYENKFNTKIGMVLHGASMMFANFMPCNIGDKLLSDIFHEKYNIDLLSSKIELIIASEEDDVELPTIQVKLVKQIECEH</sequence>
<evidence type="ECO:0000256" key="1">
    <source>
        <dbReference type="ARBA" id="ARBA00004906"/>
    </source>
</evidence>
<dbReference type="PRINTS" id="PR01849">
    <property type="entry name" value="UBIQUITINACT"/>
</dbReference>
<keyword evidence="5" id="KW-0833">Ubl conjugation pathway</keyword>
<dbReference type="InterPro" id="IPR045886">
    <property type="entry name" value="ThiF/MoeB/HesA"/>
</dbReference>
<keyword evidence="3" id="KW-0436">Ligase</keyword>
<name>A0A6C0IVR8_9ZZZZ</name>
<dbReference type="GO" id="GO:0019948">
    <property type="term" value="F:SUMO activating enzyme activity"/>
    <property type="evidence" value="ECO:0007669"/>
    <property type="project" value="TreeGrafter"/>
</dbReference>
<dbReference type="GO" id="GO:0031510">
    <property type="term" value="C:SUMO activating enzyme complex"/>
    <property type="evidence" value="ECO:0007669"/>
    <property type="project" value="TreeGrafter"/>
</dbReference>
<dbReference type="EMBL" id="MN740258">
    <property type="protein sequence ID" value="QHT96535.1"/>
    <property type="molecule type" value="Genomic_DNA"/>
</dbReference>
<feature type="domain" description="Ubiquitin-activating enzyme E1 C-terminal" evidence="7">
    <location>
        <begin position="829"/>
        <end position="945"/>
    </location>
</feature>
<dbReference type="InterPro" id="IPR042063">
    <property type="entry name" value="Ubi_acti_E1_SCCH"/>
</dbReference>
<dbReference type="SMART" id="SM00985">
    <property type="entry name" value="UBA_e1_C"/>
    <property type="match status" value="1"/>
</dbReference>
<dbReference type="Gene3D" id="1.10.10.2660">
    <property type="entry name" value="Ubiquitin-activating enzyme E1, SCCH domain"/>
    <property type="match status" value="1"/>
</dbReference>
<dbReference type="Pfam" id="PF00899">
    <property type="entry name" value="ThiF"/>
    <property type="match status" value="2"/>
</dbReference>
<dbReference type="Gene3D" id="3.40.50.720">
    <property type="entry name" value="NAD(P)-binding Rossmann-like Domain"/>
    <property type="match status" value="1"/>
</dbReference>
<dbReference type="InterPro" id="IPR042302">
    <property type="entry name" value="E1_FCCH_sf"/>
</dbReference>
<reference evidence="8" key="1">
    <citation type="journal article" date="2020" name="Nature">
        <title>Giant virus diversity and host interactions through global metagenomics.</title>
        <authorList>
            <person name="Schulz F."/>
            <person name="Roux S."/>
            <person name="Paez-Espino D."/>
            <person name="Jungbluth S."/>
            <person name="Walsh D.A."/>
            <person name="Denef V.J."/>
            <person name="McMahon K.D."/>
            <person name="Konstantinidis K.T."/>
            <person name="Eloe-Fadrosh E.A."/>
            <person name="Kyrpides N.C."/>
            <person name="Woyke T."/>
        </authorList>
    </citation>
    <scope>NUCLEOTIDE SEQUENCE</scope>
    <source>
        <strain evidence="8">GVMAG-M-3300024302-11</strain>
    </source>
</reference>
<evidence type="ECO:0000259" key="7">
    <source>
        <dbReference type="SMART" id="SM00985"/>
    </source>
</evidence>
<dbReference type="Gene3D" id="2.40.30.180">
    <property type="entry name" value="Ubiquitin-activating enzyme E1, FCCH domain"/>
    <property type="match status" value="1"/>
</dbReference>
<comment type="pathway">
    <text evidence="1">Protein modification; protein ubiquitination.</text>
</comment>
<keyword evidence="6" id="KW-0067">ATP-binding</keyword>
<dbReference type="PANTHER" id="PTHR10953:SF4">
    <property type="entry name" value="UBIQUITIN-ACTIVATING ENZYME E1 C-TERMINAL DOMAIN-CONTAINING PROTEIN"/>
    <property type="match status" value="1"/>
</dbReference>
<dbReference type="GO" id="GO:0005737">
    <property type="term" value="C:cytoplasm"/>
    <property type="evidence" value="ECO:0007669"/>
    <property type="project" value="TreeGrafter"/>
</dbReference>
<dbReference type="InterPro" id="IPR035985">
    <property type="entry name" value="Ubiquitin-activating_enz"/>
</dbReference>
<evidence type="ECO:0000256" key="2">
    <source>
        <dbReference type="ARBA" id="ARBA00005673"/>
    </source>
</evidence>
<evidence type="ECO:0000256" key="4">
    <source>
        <dbReference type="ARBA" id="ARBA00022741"/>
    </source>
</evidence>
<dbReference type="Pfam" id="PF09358">
    <property type="entry name" value="E1_UFD"/>
    <property type="match status" value="1"/>
</dbReference>
<dbReference type="Pfam" id="PF10585">
    <property type="entry name" value="UBA_E1_SCCH"/>
    <property type="match status" value="1"/>
</dbReference>
<dbReference type="InterPro" id="IPR000594">
    <property type="entry name" value="ThiF_NAD_FAD-bd"/>
</dbReference>
<evidence type="ECO:0000256" key="6">
    <source>
        <dbReference type="ARBA" id="ARBA00022840"/>
    </source>
</evidence>
<dbReference type="GO" id="GO:0016925">
    <property type="term" value="P:protein sumoylation"/>
    <property type="evidence" value="ECO:0007669"/>
    <property type="project" value="TreeGrafter"/>
</dbReference>